<name>A0A941F2D7_9BACT</name>
<keyword evidence="5 7" id="KW-0378">Hydrolase</keyword>
<dbReference type="EMBL" id="JAGTAR010000002">
    <property type="protein sequence ID" value="MBR8534490.1"/>
    <property type="molecule type" value="Genomic_DNA"/>
</dbReference>
<dbReference type="InterPro" id="IPR026891">
    <property type="entry name" value="Fn3-like"/>
</dbReference>
<evidence type="ECO:0000256" key="4">
    <source>
        <dbReference type="ARBA" id="ARBA00022729"/>
    </source>
</evidence>
<evidence type="ECO:0000256" key="5">
    <source>
        <dbReference type="ARBA" id="ARBA00022801"/>
    </source>
</evidence>
<dbReference type="InterPro" id="IPR017853">
    <property type="entry name" value="GH"/>
</dbReference>
<evidence type="ECO:0000256" key="3">
    <source>
        <dbReference type="ARBA" id="ARBA00012744"/>
    </source>
</evidence>
<dbReference type="PROSITE" id="PS51257">
    <property type="entry name" value="PROKAR_LIPOPROTEIN"/>
    <property type="match status" value="1"/>
</dbReference>
<dbReference type="Pfam" id="PF14310">
    <property type="entry name" value="Fn3-like"/>
    <property type="match status" value="1"/>
</dbReference>
<keyword evidence="4" id="KW-0732">Signal</keyword>
<dbReference type="GO" id="GO:0009251">
    <property type="term" value="P:glucan catabolic process"/>
    <property type="evidence" value="ECO:0007669"/>
    <property type="project" value="TreeGrafter"/>
</dbReference>
<keyword evidence="10" id="KW-1185">Reference proteome</keyword>
<proteinExistence type="inferred from homology"/>
<dbReference type="PANTHER" id="PTHR30620:SF16">
    <property type="entry name" value="LYSOSOMAL BETA GLUCOSIDASE"/>
    <property type="match status" value="1"/>
</dbReference>
<evidence type="ECO:0000259" key="8">
    <source>
        <dbReference type="SMART" id="SM01217"/>
    </source>
</evidence>
<comment type="caution">
    <text evidence="9">The sequence shown here is derived from an EMBL/GenBank/DDBJ whole genome shotgun (WGS) entry which is preliminary data.</text>
</comment>
<keyword evidence="6 7" id="KW-0326">Glycosidase</keyword>
<evidence type="ECO:0000313" key="9">
    <source>
        <dbReference type="EMBL" id="MBR8534490.1"/>
    </source>
</evidence>
<dbReference type="RefSeq" id="WP_212188390.1">
    <property type="nucleotide sequence ID" value="NZ_JAGTAR010000002.1"/>
</dbReference>
<evidence type="ECO:0000313" key="10">
    <source>
        <dbReference type="Proteomes" id="UP000679220"/>
    </source>
</evidence>
<dbReference type="SUPFAM" id="SSF52279">
    <property type="entry name" value="Beta-D-glucan exohydrolase, C-terminal domain"/>
    <property type="match status" value="1"/>
</dbReference>
<dbReference type="SUPFAM" id="SSF51445">
    <property type="entry name" value="(Trans)glycosidases"/>
    <property type="match status" value="1"/>
</dbReference>
<dbReference type="InterPro" id="IPR001764">
    <property type="entry name" value="Glyco_hydro_3_N"/>
</dbReference>
<dbReference type="PANTHER" id="PTHR30620">
    <property type="entry name" value="PERIPLASMIC BETA-GLUCOSIDASE-RELATED"/>
    <property type="match status" value="1"/>
</dbReference>
<reference evidence="9" key="2">
    <citation type="submission" date="2021-04" db="EMBL/GenBank/DDBJ databases">
        <authorList>
            <person name="Zhang T."/>
            <person name="Zhang Y."/>
            <person name="Lu D."/>
            <person name="Zuo D."/>
            <person name="Du Z."/>
        </authorList>
    </citation>
    <scope>NUCLEOTIDE SEQUENCE</scope>
    <source>
        <strain evidence="9">JR1</strain>
    </source>
</reference>
<evidence type="ECO:0000256" key="7">
    <source>
        <dbReference type="RuleBase" id="RU361161"/>
    </source>
</evidence>
<comment type="catalytic activity">
    <reaction evidence="1">
        <text>Hydrolysis of terminal, non-reducing beta-D-glucosyl residues with release of beta-D-glucose.</text>
        <dbReference type="EC" id="3.2.1.21"/>
    </reaction>
</comment>
<dbReference type="Pfam" id="PF00933">
    <property type="entry name" value="Glyco_hydro_3"/>
    <property type="match status" value="1"/>
</dbReference>
<dbReference type="SMART" id="SM01217">
    <property type="entry name" value="Fn3_like"/>
    <property type="match status" value="1"/>
</dbReference>
<sequence>MNTVRSILIGLSLLVLIVGCKQSGRQYHSKNDNLSQRVDSLLNLMTINEKIGQTVLFTSRWDVTGPVLREGEEEAIKEGRCGNIFNAHTVAYTRKLQEMAVNETRLGIPLLFGYDVIHGHQTLTPISLGESASWDLELIEQSARMAAREAAASGLHWTFAPMCDIGRDPRWGRVSEGAGEDPYLGQRIAEARVKGFQGDDISSNETVLACVKHMAAYGAAQAGRDYHSVDMSDRVLRETYLPPYKAAVDAGARTVMTSFNDLDGVPASANKYLLTDILRDEWGFDGMVVTDYTAINELIPHGVAKDEYQAGVLAMKAGVDMDMEGGVYMDHLKQAVESGDVTMEELDNAVRNVLRLKFELGIMDDPYKYCNEAFEQAEILSDKNRQLAYEMAAASCVLLKNEQAALPLKQSEQIAVIGPLANSKRDLLGSWKAAGKPQAIQATILDAIIANGGNGNVTFSKGCDVNSDNRSGFAKAIQQAKNADKVVMVMGEKWSMSGEAACRTKLDFPGVQKELIQQIAKLGKPLVLVYMTGRSMTIEKEVKLADAVMNIWYPGTEGGRAVADLLYGKQVPSGKLTMTMPRNVGQIPIYYNYKNTGRPFNPEKPKDTYKSRYLDVPNTPLFPFGYGLSYTTFEYANLKLDKSSMSSGDDITLTVEVSNTGDLDGAEVVQLYIRDKVASVTRPMKELKAFEKVFIKKGETKTLTFTITEDMLAFYRQDMSFGTEPGDFTVYVGTNSDTDNQIDFTLK</sequence>
<evidence type="ECO:0000256" key="1">
    <source>
        <dbReference type="ARBA" id="ARBA00000448"/>
    </source>
</evidence>
<dbReference type="InterPro" id="IPR002772">
    <property type="entry name" value="Glyco_hydro_3_C"/>
</dbReference>
<dbReference type="Pfam" id="PF01915">
    <property type="entry name" value="Glyco_hydro_3_C"/>
    <property type="match status" value="1"/>
</dbReference>
<dbReference type="Gene3D" id="3.40.50.1700">
    <property type="entry name" value="Glycoside hydrolase family 3 C-terminal domain"/>
    <property type="match status" value="1"/>
</dbReference>
<evidence type="ECO:0000256" key="6">
    <source>
        <dbReference type="ARBA" id="ARBA00023295"/>
    </source>
</evidence>
<dbReference type="EC" id="3.2.1.21" evidence="3"/>
<dbReference type="PROSITE" id="PS00775">
    <property type="entry name" value="GLYCOSYL_HYDROL_F3"/>
    <property type="match status" value="1"/>
</dbReference>
<dbReference type="FunFam" id="3.20.20.300:FF:000005">
    <property type="entry name" value="Periplasmic beta-glucosidase"/>
    <property type="match status" value="1"/>
</dbReference>
<dbReference type="InterPro" id="IPR019800">
    <property type="entry name" value="Glyco_hydro_3_AS"/>
</dbReference>
<dbReference type="AlphaFoldDB" id="A0A941F2D7"/>
<protein>
    <recommendedName>
        <fullName evidence="3">beta-glucosidase</fullName>
        <ecNumber evidence="3">3.2.1.21</ecNumber>
    </recommendedName>
</protein>
<accession>A0A941F2D7</accession>
<reference evidence="9" key="1">
    <citation type="journal article" date="2018" name="Int. J. Syst. Evol. Microbiol.">
        <title>Carboxylicivirga sediminis sp. nov., isolated from coastal sediment.</title>
        <authorList>
            <person name="Wang F.Q."/>
            <person name="Ren L.H."/>
            <person name="Zou R.J."/>
            <person name="Sun Y.Z."/>
            <person name="Liu X.J."/>
            <person name="Jiang F."/>
            <person name="Liu L.J."/>
        </authorList>
    </citation>
    <scope>NUCLEOTIDE SEQUENCE</scope>
    <source>
        <strain evidence="9">JR1</strain>
    </source>
</reference>
<dbReference type="FunFam" id="2.60.40.10:FF:000495">
    <property type="entry name" value="Periplasmic beta-glucosidase"/>
    <property type="match status" value="1"/>
</dbReference>
<dbReference type="InterPro" id="IPR013783">
    <property type="entry name" value="Ig-like_fold"/>
</dbReference>
<evidence type="ECO:0000256" key="2">
    <source>
        <dbReference type="ARBA" id="ARBA00005336"/>
    </source>
</evidence>
<dbReference type="InterPro" id="IPR036962">
    <property type="entry name" value="Glyco_hydro_3_N_sf"/>
</dbReference>
<dbReference type="NCBIfam" id="NF011678">
    <property type="entry name" value="PRK15098.1"/>
    <property type="match status" value="1"/>
</dbReference>
<dbReference type="PRINTS" id="PR00133">
    <property type="entry name" value="GLHYDRLASE3"/>
</dbReference>
<dbReference type="InterPro" id="IPR051915">
    <property type="entry name" value="Cellulose_Degrad_GH3"/>
</dbReference>
<gene>
    <name evidence="9" type="primary">bglX</name>
    <name evidence="9" type="ORF">KDU71_02880</name>
</gene>
<dbReference type="FunFam" id="3.40.50.1700:FF:000009">
    <property type="entry name" value="Periplasmic beta-glucosidase"/>
    <property type="match status" value="1"/>
</dbReference>
<organism evidence="9 10">
    <name type="scientific">Carboxylicivirga sediminis</name>
    <dbReference type="NCBI Taxonomy" id="2006564"/>
    <lineage>
        <taxon>Bacteria</taxon>
        <taxon>Pseudomonadati</taxon>
        <taxon>Bacteroidota</taxon>
        <taxon>Bacteroidia</taxon>
        <taxon>Marinilabiliales</taxon>
        <taxon>Marinilabiliaceae</taxon>
        <taxon>Carboxylicivirga</taxon>
    </lineage>
</organism>
<dbReference type="Gene3D" id="2.60.40.10">
    <property type="entry name" value="Immunoglobulins"/>
    <property type="match status" value="1"/>
</dbReference>
<dbReference type="InterPro" id="IPR036881">
    <property type="entry name" value="Glyco_hydro_3_C_sf"/>
</dbReference>
<feature type="domain" description="Fibronectin type III-like" evidence="8">
    <location>
        <begin position="667"/>
        <end position="736"/>
    </location>
</feature>
<dbReference type="Gene3D" id="3.20.20.300">
    <property type="entry name" value="Glycoside hydrolase, family 3, N-terminal domain"/>
    <property type="match status" value="1"/>
</dbReference>
<dbReference type="Proteomes" id="UP000679220">
    <property type="component" value="Unassembled WGS sequence"/>
</dbReference>
<comment type="similarity">
    <text evidence="2 7">Belongs to the glycosyl hydrolase 3 family.</text>
</comment>
<dbReference type="GO" id="GO:0008422">
    <property type="term" value="F:beta-glucosidase activity"/>
    <property type="evidence" value="ECO:0007669"/>
    <property type="project" value="UniProtKB-EC"/>
</dbReference>